<reference evidence="2" key="1">
    <citation type="journal article" date="2019" name="Int. J. Syst. Evol. Microbiol.">
        <title>The Global Catalogue of Microorganisms (GCM) 10K type strain sequencing project: providing services to taxonomists for standard genome sequencing and annotation.</title>
        <authorList>
            <consortium name="The Broad Institute Genomics Platform"/>
            <consortium name="The Broad Institute Genome Sequencing Center for Infectious Disease"/>
            <person name="Wu L."/>
            <person name="Ma J."/>
        </authorList>
    </citation>
    <scope>NUCLEOTIDE SEQUENCE [LARGE SCALE GENOMIC DNA]</scope>
    <source>
        <strain evidence="2">JCM 9651</strain>
    </source>
</reference>
<comment type="caution">
    <text evidence="1">The sequence shown here is derived from an EMBL/GenBank/DDBJ whole genome shotgun (WGS) entry which is preliminary data.</text>
</comment>
<protein>
    <submittedName>
        <fullName evidence="1">Uncharacterized protein</fullName>
    </submittedName>
</protein>
<dbReference type="EMBL" id="BAAAYL010000003">
    <property type="protein sequence ID" value="GAA3380963.1"/>
    <property type="molecule type" value="Genomic_DNA"/>
</dbReference>
<sequence>MGSAFGGRRRHLRKVPIIDAERSRGISVRQGFLTDAKLVAGVVVGGGCEAGRMNADDEQLLRGRVYGHDQDDPHPGPLALQTYAALVGGPLDGLLLDITGWRPEEIDDGVALMTELGRWPGGRALYDPRPGDPRPSGGPGVVCRFYYSGDTP</sequence>
<organism evidence="1 2">
    <name type="scientific">Streptomyces sannanensis</name>
    <dbReference type="NCBI Taxonomy" id="285536"/>
    <lineage>
        <taxon>Bacteria</taxon>
        <taxon>Bacillati</taxon>
        <taxon>Actinomycetota</taxon>
        <taxon>Actinomycetes</taxon>
        <taxon>Kitasatosporales</taxon>
        <taxon>Streptomycetaceae</taxon>
        <taxon>Streptomyces</taxon>
    </lineage>
</organism>
<proteinExistence type="predicted"/>
<gene>
    <name evidence="1" type="ORF">GCM10020367_70340</name>
</gene>
<accession>A0ABP6SND7</accession>
<evidence type="ECO:0000313" key="1">
    <source>
        <dbReference type="EMBL" id="GAA3380963.1"/>
    </source>
</evidence>
<evidence type="ECO:0000313" key="2">
    <source>
        <dbReference type="Proteomes" id="UP001499990"/>
    </source>
</evidence>
<dbReference type="Proteomes" id="UP001499990">
    <property type="component" value="Unassembled WGS sequence"/>
</dbReference>
<keyword evidence="2" id="KW-1185">Reference proteome</keyword>
<name>A0ABP6SND7_9ACTN</name>